<keyword evidence="5 14" id="KW-0812">Transmembrane</keyword>
<dbReference type="RefSeq" id="WP_282010164.1">
    <property type="nucleotide sequence ID" value="NZ_OX336137.1"/>
</dbReference>
<organism evidence="15 16">
    <name type="scientific">Nitrospina watsonii</name>
    <dbReference type="NCBI Taxonomy" id="1323948"/>
    <lineage>
        <taxon>Bacteria</taxon>
        <taxon>Pseudomonadati</taxon>
        <taxon>Nitrospinota/Tectimicrobiota group</taxon>
        <taxon>Nitrospinota</taxon>
        <taxon>Nitrospinia</taxon>
        <taxon>Nitrospinales</taxon>
        <taxon>Nitrospinaceae</taxon>
        <taxon>Nitrospina</taxon>
    </lineage>
</organism>
<dbReference type="PANTHER" id="PTHR48086:SF3">
    <property type="entry name" value="SODIUM_PROLINE SYMPORTER"/>
    <property type="match status" value="1"/>
</dbReference>
<dbReference type="Gene3D" id="1.20.1730.10">
    <property type="entry name" value="Sodium/glucose cotransporter"/>
    <property type="match status" value="1"/>
</dbReference>
<protein>
    <submittedName>
        <fullName evidence="15">Sodium/solute symporter</fullName>
    </submittedName>
</protein>
<evidence type="ECO:0000256" key="10">
    <source>
        <dbReference type="ARBA" id="ARBA00023136"/>
    </source>
</evidence>
<dbReference type="InterPro" id="IPR050277">
    <property type="entry name" value="Sodium:Solute_Symporter"/>
</dbReference>
<feature type="transmembrane region" description="Helical" evidence="14">
    <location>
        <begin position="337"/>
        <end position="357"/>
    </location>
</feature>
<dbReference type="Proteomes" id="UP001157733">
    <property type="component" value="Chromosome"/>
</dbReference>
<evidence type="ECO:0000256" key="7">
    <source>
        <dbReference type="ARBA" id="ARBA00022989"/>
    </source>
</evidence>
<feature type="transmembrane region" description="Helical" evidence="14">
    <location>
        <begin position="187"/>
        <end position="209"/>
    </location>
</feature>
<feature type="transmembrane region" description="Helical" evidence="14">
    <location>
        <begin position="163"/>
        <end position="180"/>
    </location>
</feature>
<name>A0ABM9HAR0_9BACT</name>
<evidence type="ECO:0000256" key="8">
    <source>
        <dbReference type="ARBA" id="ARBA00023053"/>
    </source>
</evidence>
<evidence type="ECO:0000256" key="6">
    <source>
        <dbReference type="ARBA" id="ARBA00022847"/>
    </source>
</evidence>
<accession>A0ABM9HAR0</accession>
<evidence type="ECO:0000256" key="1">
    <source>
        <dbReference type="ARBA" id="ARBA00004651"/>
    </source>
</evidence>
<reference evidence="15 16" key="1">
    <citation type="submission" date="2022-09" db="EMBL/GenBank/DDBJ databases">
        <authorList>
            <person name="Kop L."/>
        </authorList>
    </citation>
    <scope>NUCLEOTIDE SEQUENCE [LARGE SCALE GENOMIC DNA]</scope>
    <source>
        <strain evidence="15 16">347</strain>
    </source>
</reference>
<feature type="transmembrane region" description="Helical" evidence="14">
    <location>
        <begin position="392"/>
        <end position="408"/>
    </location>
</feature>
<keyword evidence="9" id="KW-0406">Ion transport</keyword>
<gene>
    <name evidence="15" type="ORF">NSPWAT_0348</name>
</gene>
<keyword evidence="6" id="KW-0769">Symport</keyword>
<comment type="catalytic activity">
    <reaction evidence="12">
        <text>L-proline(in) + Na(+)(in) = L-proline(out) + Na(+)(out)</text>
        <dbReference type="Rhea" id="RHEA:28967"/>
        <dbReference type="ChEBI" id="CHEBI:29101"/>
        <dbReference type="ChEBI" id="CHEBI:60039"/>
    </reaction>
</comment>
<evidence type="ECO:0000256" key="11">
    <source>
        <dbReference type="ARBA" id="ARBA00023201"/>
    </source>
</evidence>
<comment type="subcellular location">
    <subcellularLocation>
        <location evidence="1">Cell membrane</location>
        <topology evidence="1">Multi-pass membrane protein</topology>
    </subcellularLocation>
</comment>
<keyword evidence="11" id="KW-0739">Sodium transport</keyword>
<proteinExistence type="inferred from homology"/>
<evidence type="ECO:0000256" key="5">
    <source>
        <dbReference type="ARBA" id="ARBA00022692"/>
    </source>
</evidence>
<feature type="transmembrane region" description="Helical" evidence="14">
    <location>
        <begin position="6"/>
        <end position="28"/>
    </location>
</feature>
<dbReference type="EMBL" id="OX336137">
    <property type="protein sequence ID" value="CAI2717207.1"/>
    <property type="molecule type" value="Genomic_DNA"/>
</dbReference>
<feature type="transmembrane region" description="Helical" evidence="14">
    <location>
        <begin position="444"/>
        <end position="462"/>
    </location>
</feature>
<keyword evidence="4" id="KW-1003">Cell membrane</keyword>
<keyword evidence="16" id="KW-1185">Reference proteome</keyword>
<evidence type="ECO:0000256" key="13">
    <source>
        <dbReference type="RuleBase" id="RU362091"/>
    </source>
</evidence>
<evidence type="ECO:0000313" key="15">
    <source>
        <dbReference type="EMBL" id="CAI2717207.1"/>
    </source>
</evidence>
<evidence type="ECO:0000256" key="9">
    <source>
        <dbReference type="ARBA" id="ARBA00023065"/>
    </source>
</evidence>
<feature type="transmembrane region" description="Helical" evidence="14">
    <location>
        <begin position="40"/>
        <end position="58"/>
    </location>
</feature>
<keyword evidence="3" id="KW-0813">Transport</keyword>
<evidence type="ECO:0000256" key="3">
    <source>
        <dbReference type="ARBA" id="ARBA00022448"/>
    </source>
</evidence>
<dbReference type="Pfam" id="PF00474">
    <property type="entry name" value="SSF"/>
    <property type="match status" value="1"/>
</dbReference>
<comment type="similarity">
    <text evidence="2 13">Belongs to the sodium:solute symporter (SSF) (TC 2.A.21) family.</text>
</comment>
<dbReference type="InterPro" id="IPR038377">
    <property type="entry name" value="Na/Glc_symporter_sf"/>
</dbReference>
<keyword evidence="10 14" id="KW-0472">Membrane</keyword>
<evidence type="ECO:0000256" key="14">
    <source>
        <dbReference type="SAM" id="Phobius"/>
    </source>
</evidence>
<feature type="transmembrane region" description="Helical" evidence="14">
    <location>
        <begin position="474"/>
        <end position="498"/>
    </location>
</feature>
<evidence type="ECO:0000313" key="16">
    <source>
        <dbReference type="Proteomes" id="UP001157733"/>
    </source>
</evidence>
<dbReference type="PROSITE" id="PS50283">
    <property type="entry name" value="NA_SOLUT_SYMP_3"/>
    <property type="match status" value="1"/>
</dbReference>
<keyword evidence="8" id="KW-0915">Sodium</keyword>
<evidence type="ECO:0000256" key="4">
    <source>
        <dbReference type="ARBA" id="ARBA00022475"/>
    </source>
</evidence>
<dbReference type="InterPro" id="IPR001734">
    <property type="entry name" value="Na/solute_symporter"/>
</dbReference>
<evidence type="ECO:0000256" key="12">
    <source>
        <dbReference type="ARBA" id="ARBA00033708"/>
    </source>
</evidence>
<feature type="transmembrane region" description="Helical" evidence="14">
    <location>
        <begin position="240"/>
        <end position="257"/>
    </location>
</feature>
<feature type="transmembrane region" description="Helical" evidence="14">
    <location>
        <begin position="78"/>
        <end position="97"/>
    </location>
</feature>
<keyword evidence="7 14" id="KW-1133">Transmembrane helix</keyword>
<feature type="transmembrane region" description="Helical" evidence="14">
    <location>
        <begin position="125"/>
        <end position="143"/>
    </location>
</feature>
<feature type="transmembrane region" description="Helical" evidence="14">
    <location>
        <begin position="277"/>
        <end position="300"/>
    </location>
</feature>
<sequence>MTDLPFGPGALLVVAVYILSLLAIGGYAYSRRKEDSLNDFFLGGREMGFLVLVLTLYATQYSGNTLFGFSGAAYREGLRFLVCVHFMTAIVIAYLIFAPRLHRISHQQNFITPGDYIYHRFGSHALRIAVTLIMVYVLCNFTLAQMKTLGTAFAGISQGRIPMWVGVVGLALIMLVYESLGGMRSVAWTDVIQGGILMTGFVLLMFLAFTQMGNLPAALDTLAADPVTRHKIEPPTAEGARTWLSFIVMVGLGGAIYPQALQRTYAAKNGGTLKRSLAVMGVMPLLTAVIAVLIGVLMAAHHPDLDRLFLAKTGEAVVPSETVLALLCREVMQASAFGYWLVVFIFAAILAAVMSTADSALLSISSMLTQDLYGQYVRPDATQAHLTRVGKILTWVLMAPITALALGYDGTLIQLLKIKFDLLLQCVPAFYLGVHSDRLNARTVLAGLGAGSLLAVGLNFAGDLGLAAVNLPKVWGIHSGVWGLALNLGVCGWGLLAAPKKIQPAPQ</sequence>
<evidence type="ECO:0000256" key="2">
    <source>
        <dbReference type="ARBA" id="ARBA00006434"/>
    </source>
</evidence>
<dbReference type="PANTHER" id="PTHR48086">
    <property type="entry name" value="SODIUM/PROLINE SYMPORTER-RELATED"/>
    <property type="match status" value="1"/>
</dbReference>
<dbReference type="CDD" id="cd10322">
    <property type="entry name" value="SLC5sbd"/>
    <property type="match status" value="1"/>
</dbReference>